<sequence length="273" mass="31394">MQSYGGYSVHCDAPDLNEPVLTESGYCGVAISTSDSYVPQNSALFKVPVVGRTSTVLPSEEKPLLELEHRFGVCVPALHNMEQINPRRLDEWIEIHMRLGRSYCTPFLEGLAIDIELIPLIWSDDPDIISRSSWYYFQIITINDCLYRTADRGTLTNYFWGTALHYLTRPGYGFNSALFPTNETEDFERPFHRDYTRRVETEDSMRRKCLVRPLWIFEMGIHHVSKPYEESTGPALNPGSEHSEMAVVHHYRKGDIAIDGRTIEDKSLERFLP</sequence>
<keyword evidence="3" id="KW-0472">Membrane</keyword>
<name>A0A3P7LNB4_DIBLA</name>
<dbReference type="Proteomes" id="UP000281553">
    <property type="component" value="Unassembled WGS sequence"/>
</dbReference>
<evidence type="ECO:0000313" key="4">
    <source>
        <dbReference type="EMBL" id="VDN18274.1"/>
    </source>
</evidence>
<dbReference type="PANTHER" id="PTHR21461">
    <property type="entry name" value="GLYCOSYLTRANSFERASE FAMILY 92 PROTEIN"/>
    <property type="match status" value="1"/>
</dbReference>
<organism evidence="4 5">
    <name type="scientific">Dibothriocephalus latus</name>
    <name type="common">Fish tapeworm</name>
    <name type="synonym">Diphyllobothrium latum</name>
    <dbReference type="NCBI Taxonomy" id="60516"/>
    <lineage>
        <taxon>Eukaryota</taxon>
        <taxon>Metazoa</taxon>
        <taxon>Spiralia</taxon>
        <taxon>Lophotrochozoa</taxon>
        <taxon>Platyhelminthes</taxon>
        <taxon>Cestoda</taxon>
        <taxon>Eucestoda</taxon>
        <taxon>Diphyllobothriidea</taxon>
        <taxon>Diphyllobothriidae</taxon>
        <taxon>Dibothriocephalus</taxon>
    </lineage>
</organism>
<keyword evidence="5" id="KW-1185">Reference proteome</keyword>
<dbReference type="GO" id="GO:0005737">
    <property type="term" value="C:cytoplasm"/>
    <property type="evidence" value="ECO:0007669"/>
    <property type="project" value="TreeGrafter"/>
</dbReference>
<dbReference type="GO" id="GO:0016020">
    <property type="term" value="C:membrane"/>
    <property type="evidence" value="ECO:0007669"/>
    <property type="project" value="UniProtKB-SubCell"/>
</dbReference>
<evidence type="ECO:0000256" key="1">
    <source>
        <dbReference type="ARBA" id="ARBA00004167"/>
    </source>
</evidence>
<proteinExistence type="predicted"/>
<keyword evidence="2" id="KW-0812">Transmembrane</keyword>
<evidence type="ECO:0000256" key="3">
    <source>
        <dbReference type="ARBA" id="ARBA00022989"/>
    </source>
</evidence>
<dbReference type="OrthoDB" id="2526284at2759"/>
<dbReference type="EMBL" id="UYRU01069017">
    <property type="protein sequence ID" value="VDN18274.1"/>
    <property type="molecule type" value="Genomic_DNA"/>
</dbReference>
<evidence type="ECO:0000256" key="2">
    <source>
        <dbReference type="ARBA" id="ARBA00022692"/>
    </source>
</evidence>
<dbReference type="PANTHER" id="PTHR21461:SF69">
    <property type="entry name" value="GLYCOSYLTRANSFERASE FAMILY 92 PROTEIN"/>
    <property type="match status" value="1"/>
</dbReference>
<dbReference type="AlphaFoldDB" id="A0A3P7LNB4"/>
<reference evidence="4 5" key="1">
    <citation type="submission" date="2018-11" db="EMBL/GenBank/DDBJ databases">
        <authorList>
            <consortium name="Pathogen Informatics"/>
        </authorList>
    </citation>
    <scope>NUCLEOTIDE SEQUENCE [LARGE SCALE GENOMIC DNA]</scope>
</reference>
<keyword evidence="3" id="KW-1133">Transmembrane helix</keyword>
<dbReference type="GO" id="GO:0016757">
    <property type="term" value="F:glycosyltransferase activity"/>
    <property type="evidence" value="ECO:0007669"/>
    <property type="project" value="TreeGrafter"/>
</dbReference>
<gene>
    <name evidence="4" type="ORF">DILT_LOCUS13143</name>
</gene>
<accession>A0A3P7LNB4</accession>
<protein>
    <submittedName>
        <fullName evidence="4">Uncharacterized protein</fullName>
    </submittedName>
</protein>
<comment type="subcellular location">
    <subcellularLocation>
        <location evidence="1">Membrane</location>
        <topology evidence="1">Single-pass membrane protein</topology>
    </subcellularLocation>
</comment>
<evidence type="ECO:0000313" key="5">
    <source>
        <dbReference type="Proteomes" id="UP000281553"/>
    </source>
</evidence>